<dbReference type="InterPro" id="IPR027417">
    <property type="entry name" value="P-loop_NTPase"/>
</dbReference>
<keyword evidence="10" id="KW-1185">Reference proteome</keyword>
<dbReference type="NCBIfam" id="TIGR01351">
    <property type="entry name" value="adk"/>
    <property type="match status" value="1"/>
</dbReference>
<feature type="binding site" evidence="4">
    <location>
        <begin position="13"/>
        <end position="18"/>
    </location>
    <ligand>
        <name>ATP</name>
        <dbReference type="ChEBI" id="CHEBI:30616"/>
    </ligand>
</feature>
<feature type="binding site" evidence="4">
    <location>
        <position position="34"/>
    </location>
    <ligand>
        <name>AMP</name>
        <dbReference type="ChEBI" id="CHEBI:456215"/>
    </ligand>
</feature>
<feature type="binding site" evidence="4">
    <location>
        <position position="96"/>
    </location>
    <ligand>
        <name>AMP</name>
        <dbReference type="ChEBI" id="CHEBI:456215"/>
    </ligand>
</feature>
<feature type="binding site" evidence="4">
    <location>
        <begin position="89"/>
        <end position="92"/>
    </location>
    <ligand>
        <name>AMP</name>
        <dbReference type="ChEBI" id="CHEBI:456215"/>
    </ligand>
</feature>
<evidence type="ECO:0000313" key="9">
    <source>
        <dbReference type="EMBL" id="QCC52179.1"/>
    </source>
</evidence>
<dbReference type="Proteomes" id="UP000296706">
    <property type="component" value="Chromosome"/>
</dbReference>
<dbReference type="InterPro" id="IPR007862">
    <property type="entry name" value="Adenylate_kinase_lid-dom"/>
</dbReference>
<comment type="subunit">
    <text evidence="4 6">Monomer.</text>
</comment>
<evidence type="ECO:0000256" key="2">
    <source>
        <dbReference type="ARBA" id="ARBA00022741"/>
    </source>
</evidence>
<comment type="pathway">
    <text evidence="4">Purine metabolism; AMP biosynthesis via salvage pathway; AMP from ADP: step 1/1.</text>
</comment>
<dbReference type="InterPro" id="IPR000850">
    <property type="entry name" value="Adenylat/UMP-CMP_kin"/>
</dbReference>
<dbReference type="FunFam" id="3.40.50.300:FF:000106">
    <property type="entry name" value="Adenylate kinase mitochondrial"/>
    <property type="match status" value="1"/>
</dbReference>
<feature type="binding site" evidence="4">
    <location>
        <position position="129"/>
    </location>
    <ligand>
        <name>Zn(2+)</name>
        <dbReference type="ChEBI" id="CHEBI:29105"/>
        <note>structural</note>
    </ligand>
</feature>
<feature type="binding site" evidence="4">
    <location>
        <position position="152"/>
    </location>
    <ligand>
        <name>Zn(2+)</name>
        <dbReference type="ChEBI" id="CHEBI:29105"/>
        <note>structural</note>
    </ligand>
</feature>
<dbReference type="UniPathway" id="UPA00588">
    <property type="reaction ID" value="UER00649"/>
</dbReference>
<evidence type="ECO:0000313" key="10">
    <source>
        <dbReference type="Proteomes" id="UP000296706"/>
    </source>
</evidence>
<accession>A0A4D6HDX8</accession>
<proteinExistence type="inferred from homology"/>
<dbReference type="PANTHER" id="PTHR23359">
    <property type="entry name" value="NUCLEOTIDE KINASE"/>
    <property type="match status" value="1"/>
</dbReference>
<dbReference type="GeneID" id="39848892"/>
<feature type="binding site" evidence="4">
    <location>
        <position position="39"/>
    </location>
    <ligand>
        <name>AMP</name>
        <dbReference type="ChEBI" id="CHEBI:456215"/>
    </ligand>
</feature>
<dbReference type="GO" id="GO:0004017">
    <property type="term" value="F:AMP kinase activity"/>
    <property type="evidence" value="ECO:0007669"/>
    <property type="project" value="UniProtKB-UniRule"/>
</dbReference>
<dbReference type="InterPro" id="IPR033690">
    <property type="entry name" value="Adenylat_kinase_CS"/>
</dbReference>
<comment type="caution">
    <text evidence="4">Lacks conserved residue(s) required for the propagation of feature annotation.</text>
</comment>
<keyword evidence="4" id="KW-0862">Zinc</keyword>
<protein>
    <recommendedName>
        <fullName evidence="4 6">Adenylate kinase</fullName>
        <shortName evidence="4">AK</shortName>
        <ecNumber evidence="4 6">2.7.4.3</ecNumber>
    </recommendedName>
    <alternativeName>
        <fullName evidence="4">ATP-AMP transphosphorylase</fullName>
    </alternativeName>
    <alternativeName>
        <fullName evidence="4">ATP:AMP phosphotransferase</fullName>
    </alternativeName>
    <alternativeName>
        <fullName evidence="4">Adenylate monophosphate kinase</fullName>
    </alternativeName>
</protein>
<dbReference type="InterPro" id="IPR006259">
    <property type="entry name" value="Adenyl_kin_sub"/>
</dbReference>
<comment type="catalytic activity">
    <reaction evidence="4 6">
        <text>AMP + ATP = 2 ADP</text>
        <dbReference type="Rhea" id="RHEA:12973"/>
        <dbReference type="ChEBI" id="CHEBI:30616"/>
        <dbReference type="ChEBI" id="CHEBI:456215"/>
        <dbReference type="ChEBI" id="CHEBI:456216"/>
        <dbReference type="EC" id="2.7.4.3"/>
    </reaction>
</comment>
<evidence type="ECO:0000256" key="3">
    <source>
        <dbReference type="ARBA" id="ARBA00022777"/>
    </source>
</evidence>
<dbReference type="Pfam" id="PF00406">
    <property type="entry name" value="ADK"/>
    <property type="match status" value="1"/>
</dbReference>
<dbReference type="RefSeq" id="WP_049992505.1">
    <property type="nucleotide sequence ID" value="NZ_CP031310.1"/>
</dbReference>
<keyword evidence="4" id="KW-0545">Nucleotide biosynthesis</keyword>
<dbReference type="GO" id="GO:0005737">
    <property type="term" value="C:cytoplasm"/>
    <property type="evidence" value="ECO:0007669"/>
    <property type="project" value="UniProtKB-SubCell"/>
</dbReference>
<evidence type="ECO:0000256" key="7">
    <source>
        <dbReference type="SAM" id="MobiDB-lite"/>
    </source>
</evidence>
<feature type="binding site" evidence="4">
    <location>
        <position position="132"/>
    </location>
    <ligand>
        <name>Zn(2+)</name>
        <dbReference type="ChEBI" id="CHEBI:29105"/>
        <note>structural</note>
    </ligand>
</feature>
<dbReference type="GO" id="GO:0008270">
    <property type="term" value="F:zinc ion binding"/>
    <property type="evidence" value="ECO:0007669"/>
    <property type="project" value="UniProtKB-UniRule"/>
</dbReference>
<feature type="region of interest" description="LID" evidence="4">
    <location>
        <begin position="125"/>
        <end position="162"/>
    </location>
</feature>
<dbReference type="Pfam" id="PF05191">
    <property type="entry name" value="ADK_lid"/>
    <property type="match status" value="1"/>
</dbReference>
<dbReference type="HAMAP" id="MF_00235">
    <property type="entry name" value="Adenylate_kinase_Adk"/>
    <property type="match status" value="1"/>
</dbReference>
<name>A0A4D6HDX8_9EURY</name>
<dbReference type="OrthoDB" id="31230at2157"/>
<keyword evidence="4" id="KW-0963">Cytoplasm</keyword>
<dbReference type="NCBIfam" id="NF011103">
    <property type="entry name" value="PRK14530.1"/>
    <property type="match status" value="1"/>
</dbReference>
<dbReference type="PROSITE" id="PS00113">
    <property type="entry name" value="ADENYLATE_KINASE"/>
    <property type="match status" value="1"/>
</dbReference>
<comment type="domain">
    <text evidence="4">Consists of three domains, a large central CORE domain and two small peripheral domains, NMPbind and LID, which undergo movements during catalysis. The LID domain closes over the site of phosphoryl transfer upon ATP binding. Assembling and dissambling the active center during each catalytic cycle provides an effective means to prevent ATP hydrolysis. Some bacteria have evolved a zinc-coordinating structure that stabilizes the LID domain.</text>
</comment>
<keyword evidence="2 4" id="KW-0547">Nucleotide-binding</keyword>
<feature type="region of interest" description="Disordered" evidence="7">
    <location>
        <begin position="1"/>
        <end position="22"/>
    </location>
</feature>
<feature type="binding site" evidence="4">
    <location>
        <position position="198"/>
    </location>
    <ligand>
        <name>ATP</name>
        <dbReference type="ChEBI" id="CHEBI:30616"/>
    </ligand>
</feature>
<evidence type="ECO:0000256" key="5">
    <source>
        <dbReference type="RuleBase" id="RU003330"/>
    </source>
</evidence>
<keyword evidence="3 4" id="KW-0418">Kinase</keyword>
<dbReference type="EC" id="2.7.4.3" evidence="4 6"/>
<evidence type="ECO:0000256" key="6">
    <source>
        <dbReference type="RuleBase" id="RU003331"/>
    </source>
</evidence>
<feature type="binding site" evidence="4">
    <location>
        <begin position="64"/>
        <end position="66"/>
    </location>
    <ligand>
        <name>AMP</name>
        <dbReference type="ChEBI" id="CHEBI:456215"/>
    </ligand>
</feature>
<feature type="domain" description="Adenylate kinase active site lid" evidence="8">
    <location>
        <begin position="126"/>
        <end position="161"/>
    </location>
</feature>
<dbReference type="AlphaFoldDB" id="A0A4D6HDX8"/>
<feature type="binding site" evidence="4">
    <location>
        <position position="170"/>
    </location>
    <ligand>
        <name>AMP</name>
        <dbReference type="ChEBI" id="CHEBI:456215"/>
    </ligand>
</feature>
<comment type="function">
    <text evidence="4">Catalyzes the reversible transfer of the terminal phosphate group between ATP and AMP. Plays an important role in cellular energy homeostasis and in adenine nucleotide metabolism.</text>
</comment>
<gene>
    <name evidence="4" type="primary">adk</name>
    <name evidence="9" type="ORF">DV733_13485</name>
</gene>
<dbReference type="PRINTS" id="PR00094">
    <property type="entry name" value="ADENYLTKNASE"/>
</dbReference>
<feature type="binding site" evidence="4">
    <location>
        <position position="126"/>
    </location>
    <ligand>
        <name>ATP</name>
        <dbReference type="ChEBI" id="CHEBI:30616"/>
    </ligand>
</feature>
<comment type="similarity">
    <text evidence="4 5">Belongs to the adenylate kinase family.</text>
</comment>
<sequence length="215" mass="23610">MSKPRILLLGPPGAGKGTQSSNIAGEFGVEHITTGDALRANKDMDISDMDTEYDTPREYMEQGELVPDAVVNAIVEEALTSADGFVLDGYPRNLEQAEELEGMTDLDVILSLDVSKEELVDRLTGRRVCDDCGANYHVEFSQPEQEGVCDECGGELIQRDDDTEEAVRNRLDVFEDNTAPVIGHYSDHAGFVEIDGEQTPDEVWTDVRAAIEEQA</sequence>
<reference evidence="9 10" key="1">
    <citation type="journal article" date="2019" name="Nat. Commun.">
        <title>A new type of DNA phosphorothioation-based antiviral system in archaea.</title>
        <authorList>
            <person name="Xiong L."/>
            <person name="Liu S."/>
            <person name="Chen S."/>
            <person name="Xiao Y."/>
            <person name="Zhu B."/>
            <person name="Gao Y."/>
            <person name="Zhang Y."/>
            <person name="Chen B."/>
            <person name="Luo J."/>
            <person name="Deng Z."/>
            <person name="Chen X."/>
            <person name="Wang L."/>
            <person name="Chen S."/>
        </authorList>
    </citation>
    <scope>NUCLEOTIDE SEQUENCE [LARGE SCALE GENOMIC DNA]</scope>
    <source>
        <strain evidence="9 10">CBA1105</strain>
    </source>
</reference>
<dbReference type="KEGG" id="hsn:DV733_13485"/>
<feature type="binding site" evidence="4">
    <location>
        <position position="159"/>
    </location>
    <ligand>
        <name>AMP</name>
        <dbReference type="ChEBI" id="CHEBI:456215"/>
    </ligand>
</feature>
<keyword evidence="4 6" id="KW-0067">ATP-binding</keyword>
<dbReference type="EMBL" id="CP031310">
    <property type="protein sequence ID" value="QCC52179.1"/>
    <property type="molecule type" value="Genomic_DNA"/>
</dbReference>
<evidence type="ECO:0000256" key="1">
    <source>
        <dbReference type="ARBA" id="ARBA00022679"/>
    </source>
</evidence>
<organism evidence="9 10">
    <name type="scientific">Halapricum salinum</name>
    <dbReference type="NCBI Taxonomy" id="1457250"/>
    <lineage>
        <taxon>Archaea</taxon>
        <taxon>Methanobacteriati</taxon>
        <taxon>Methanobacteriota</taxon>
        <taxon>Stenosarchaea group</taxon>
        <taxon>Halobacteria</taxon>
        <taxon>Halobacteriales</taxon>
        <taxon>Haloarculaceae</taxon>
        <taxon>Halapricum</taxon>
    </lineage>
</organism>
<dbReference type="STRING" id="1457250.GCA_000755225_01558"/>
<feature type="binding site" evidence="4">
    <location>
        <position position="149"/>
    </location>
    <ligand>
        <name>Zn(2+)</name>
        <dbReference type="ChEBI" id="CHEBI:29105"/>
        <note>structural</note>
    </ligand>
</feature>
<dbReference type="CDD" id="cd01428">
    <property type="entry name" value="ADK"/>
    <property type="match status" value="1"/>
</dbReference>
<dbReference type="Gene3D" id="3.40.50.300">
    <property type="entry name" value="P-loop containing nucleotide triphosphate hydrolases"/>
    <property type="match status" value="1"/>
</dbReference>
<keyword evidence="1 4" id="KW-0808">Transferase</keyword>
<dbReference type="GO" id="GO:0044209">
    <property type="term" value="P:AMP salvage"/>
    <property type="evidence" value="ECO:0007669"/>
    <property type="project" value="UniProtKB-UniRule"/>
</dbReference>
<dbReference type="SUPFAM" id="SSF52540">
    <property type="entry name" value="P-loop containing nucleoside triphosphate hydrolases"/>
    <property type="match status" value="1"/>
</dbReference>
<evidence type="ECO:0000259" key="8">
    <source>
        <dbReference type="Pfam" id="PF05191"/>
    </source>
</evidence>
<dbReference type="GO" id="GO:0005524">
    <property type="term" value="F:ATP binding"/>
    <property type="evidence" value="ECO:0007669"/>
    <property type="project" value="UniProtKB-UniRule"/>
</dbReference>
<keyword evidence="4" id="KW-0479">Metal-binding</keyword>
<evidence type="ECO:0000256" key="4">
    <source>
        <dbReference type="HAMAP-Rule" id="MF_00235"/>
    </source>
</evidence>
<comment type="subcellular location">
    <subcellularLocation>
        <location evidence="4 6">Cytoplasm</location>
    </subcellularLocation>
</comment>